<proteinExistence type="predicted"/>
<dbReference type="EMBL" id="GG692439">
    <property type="protein sequence ID" value="EER36550.1"/>
    <property type="molecule type" value="Genomic_DNA"/>
</dbReference>
<feature type="compositionally biased region" description="Polar residues" evidence="1">
    <location>
        <begin position="280"/>
        <end position="292"/>
    </location>
</feature>
<feature type="transmembrane region" description="Helical" evidence="2">
    <location>
        <begin position="149"/>
        <end position="172"/>
    </location>
</feature>
<dbReference type="PANTHER" id="PTHR37451">
    <property type="entry name" value="MARVEL DOMAIN"/>
    <property type="match status" value="1"/>
</dbReference>
<feature type="transmembrane region" description="Helical" evidence="2">
    <location>
        <begin position="89"/>
        <end position="116"/>
    </location>
</feature>
<accession>C6HSM5</accession>
<feature type="compositionally biased region" description="Basic and acidic residues" evidence="1">
    <location>
        <begin position="218"/>
        <end position="227"/>
    </location>
</feature>
<evidence type="ECO:0000313" key="3">
    <source>
        <dbReference type="EMBL" id="EER36550.1"/>
    </source>
</evidence>
<feature type="region of interest" description="Disordered" evidence="1">
    <location>
        <begin position="314"/>
        <end position="333"/>
    </location>
</feature>
<feature type="compositionally biased region" description="Low complexity" evidence="1">
    <location>
        <begin position="314"/>
        <end position="325"/>
    </location>
</feature>
<protein>
    <recommendedName>
        <fullName evidence="5">MARVEL domain-containing protein</fullName>
    </recommendedName>
</protein>
<dbReference type="eggNOG" id="ENOG502S5J2">
    <property type="taxonomic scope" value="Eukaryota"/>
</dbReference>
<dbReference type="PANTHER" id="PTHR37451:SF3">
    <property type="entry name" value="MARVEL DOMAIN-CONTAINING PROTEIN"/>
    <property type="match status" value="1"/>
</dbReference>
<evidence type="ECO:0000256" key="1">
    <source>
        <dbReference type="SAM" id="MobiDB-lite"/>
    </source>
</evidence>
<gene>
    <name evidence="3" type="ORF">HCDG_09206</name>
</gene>
<dbReference type="VEuPathDB" id="FungiDB:HCDG_09206"/>
<feature type="region of interest" description="Disordered" evidence="1">
    <location>
        <begin position="206"/>
        <end position="245"/>
    </location>
</feature>
<feature type="transmembrane region" description="Helical" evidence="2">
    <location>
        <begin position="58"/>
        <end position="77"/>
    </location>
</feature>
<evidence type="ECO:0008006" key="5">
    <source>
        <dbReference type="Google" id="ProtNLM"/>
    </source>
</evidence>
<name>C6HSM5_AJECH</name>
<organism evidence="3 4">
    <name type="scientific">Ajellomyces capsulatus (strain H143)</name>
    <name type="common">Darling's disease fungus</name>
    <name type="synonym">Histoplasma capsulatum</name>
    <dbReference type="NCBI Taxonomy" id="544712"/>
    <lineage>
        <taxon>Eukaryota</taxon>
        <taxon>Fungi</taxon>
        <taxon>Dikarya</taxon>
        <taxon>Ascomycota</taxon>
        <taxon>Pezizomycotina</taxon>
        <taxon>Eurotiomycetes</taxon>
        <taxon>Eurotiomycetidae</taxon>
        <taxon>Onygenales</taxon>
        <taxon>Ajellomycetaceae</taxon>
        <taxon>Histoplasma</taxon>
    </lineage>
</organism>
<reference evidence="4" key="1">
    <citation type="submission" date="2009-05" db="EMBL/GenBank/DDBJ databases">
        <title>The genome sequence of Ajellomyces capsulatus strain H143.</title>
        <authorList>
            <person name="Champion M."/>
            <person name="Cuomo C.A."/>
            <person name="Ma L.-J."/>
            <person name="Henn M.R."/>
            <person name="Sil A."/>
            <person name="Goldman B."/>
            <person name="Young S.K."/>
            <person name="Kodira C.D."/>
            <person name="Zeng Q."/>
            <person name="Koehrsen M."/>
            <person name="Alvarado L."/>
            <person name="Berlin A.M."/>
            <person name="Borenstein D."/>
            <person name="Chen Z."/>
            <person name="Engels R."/>
            <person name="Freedman E."/>
            <person name="Gellesch M."/>
            <person name="Goldberg J."/>
            <person name="Griggs A."/>
            <person name="Gujja S."/>
            <person name="Heiman D.I."/>
            <person name="Hepburn T.A."/>
            <person name="Howarth C."/>
            <person name="Jen D."/>
            <person name="Larson L."/>
            <person name="Lewis B."/>
            <person name="Mehta T."/>
            <person name="Park D."/>
            <person name="Pearson M."/>
            <person name="Roberts A."/>
            <person name="Saif S."/>
            <person name="Shea T.D."/>
            <person name="Shenoy N."/>
            <person name="Sisk P."/>
            <person name="Stolte C."/>
            <person name="Sykes S."/>
            <person name="Walk T."/>
            <person name="White J."/>
            <person name="Yandava C."/>
            <person name="Klein B."/>
            <person name="McEwen J.G."/>
            <person name="Puccia R."/>
            <person name="Goldman G.H."/>
            <person name="Felipe M.S."/>
            <person name="Nino-Vega G."/>
            <person name="San-Blas G."/>
            <person name="Taylor J.W."/>
            <person name="Mendoza L."/>
            <person name="Galagan J.E."/>
            <person name="Nusbaum C."/>
            <person name="Birren B.W."/>
        </authorList>
    </citation>
    <scope>NUCLEOTIDE SEQUENCE [LARGE SCALE GENOMIC DNA]</scope>
    <source>
        <strain evidence="4">H143</strain>
    </source>
</reference>
<dbReference type="OMA" id="WYFALCW"/>
<feature type="region of interest" description="Disordered" evidence="1">
    <location>
        <begin position="258"/>
        <end position="292"/>
    </location>
</feature>
<evidence type="ECO:0000313" key="4">
    <source>
        <dbReference type="Proteomes" id="UP000002624"/>
    </source>
</evidence>
<keyword evidence="2" id="KW-0812">Transmembrane</keyword>
<dbReference type="HOGENOM" id="CLU_063075_0_0_1"/>
<dbReference type="STRING" id="544712.C6HSM5"/>
<dbReference type="Proteomes" id="UP000002624">
    <property type="component" value="Unassembled WGS sequence"/>
</dbReference>
<keyword evidence="2" id="KW-1133">Transmembrane helix</keyword>
<dbReference type="AlphaFoldDB" id="C6HSM5"/>
<sequence>MLPSCTTVDDLYSRALEAHASTYEQLWYLVSSSLGGNYHLYKHRHCFASKTYRNGRTAYYFALCWLTVPALIYLAAVPLWPRTQRFGNAYAFAVIDVLFGILWFASWVAVASYVAAGKVAGKDDDNDKDKKGKSGCGAFKFGTPAKCNISTGTVILGVIICLLFIVTSYMSIRNLSAYRRSGSMLYEGASDPSFAAHSKAAFSSNPAHDFDYEDDRDAEFRSGRRSTEGVSVIGGGPSSSLGYRRDQDDEYTLLHNEADDLGGMPHETPAPPSMYDATRGNDNSNALNNTPLTNAGDANASYLHDYDTSYGGAYAAGGRSQASGSFHDQYTNR</sequence>
<evidence type="ECO:0000256" key="2">
    <source>
        <dbReference type="SAM" id="Phobius"/>
    </source>
</evidence>
<keyword evidence="2" id="KW-0472">Membrane</keyword>
<dbReference type="OrthoDB" id="5284712at2759"/>